<evidence type="ECO:0000313" key="3">
    <source>
        <dbReference type="Proteomes" id="UP000644875"/>
    </source>
</evidence>
<dbReference type="EMBL" id="JAENBP010000003">
    <property type="protein sequence ID" value="MBJ8349659.1"/>
    <property type="molecule type" value="Genomic_DNA"/>
</dbReference>
<sequence>MKLSRAFEHSLCILGALEKNQLVGFARCIGDGEFILYVHDIIVKPLDHRKEIGRELMRRLSLQYPTIRQLMLITDKNDDVSNAFYQSLGFSKILDGYPINHYFRSQPID</sequence>
<organism evidence="2 3">
    <name type="scientific">Streptococcus zalophi</name>
    <dbReference type="NCBI Taxonomy" id="640031"/>
    <lineage>
        <taxon>Bacteria</taxon>
        <taxon>Bacillati</taxon>
        <taxon>Bacillota</taxon>
        <taxon>Bacilli</taxon>
        <taxon>Lactobacillales</taxon>
        <taxon>Streptococcaceae</taxon>
        <taxon>Streptococcus</taxon>
    </lineage>
</organism>
<dbReference type="GO" id="GO:0016747">
    <property type="term" value="F:acyltransferase activity, transferring groups other than amino-acyl groups"/>
    <property type="evidence" value="ECO:0007669"/>
    <property type="project" value="InterPro"/>
</dbReference>
<proteinExistence type="predicted"/>
<protein>
    <submittedName>
        <fullName evidence="2">GNAT family N-acetyltransferase</fullName>
    </submittedName>
</protein>
<gene>
    <name evidence="2" type="ORF">JHK64_03305</name>
</gene>
<dbReference type="PROSITE" id="PS51186">
    <property type="entry name" value="GNAT"/>
    <property type="match status" value="1"/>
</dbReference>
<dbReference type="CDD" id="cd04301">
    <property type="entry name" value="NAT_SF"/>
    <property type="match status" value="1"/>
</dbReference>
<comment type="caution">
    <text evidence="2">The sequence shown here is derived from an EMBL/GenBank/DDBJ whole genome shotgun (WGS) entry which is preliminary data.</text>
</comment>
<feature type="domain" description="N-acetyltransferase" evidence="1">
    <location>
        <begin position="1"/>
        <end position="109"/>
    </location>
</feature>
<dbReference type="Pfam" id="PF13508">
    <property type="entry name" value="Acetyltransf_7"/>
    <property type="match status" value="1"/>
</dbReference>
<name>A0A934P9R1_9STRE</name>
<dbReference type="InterPro" id="IPR016181">
    <property type="entry name" value="Acyl_CoA_acyltransferase"/>
</dbReference>
<dbReference type="SUPFAM" id="SSF55729">
    <property type="entry name" value="Acyl-CoA N-acyltransferases (Nat)"/>
    <property type="match status" value="1"/>
</dbReference>
<dbReference type="Gene3D" id="3.40.630.30">
    <property type="match status" value="1"/>
</dbReference>
<reference evidence="2 3" key="1">
    <citation type="journal article" date="2021" name="Int. J. Syst. Evol. Microbiol.">
        <title>Streptococcus vicugnae sp. nov., isolated from faeces of alpacas (Vicugna pacos) and cattle (Bos taurus), Streptococcus zalophi sp. nov., and Streptococcus pacificus sp. nov., isolated from respiratory tract of California sea lions (Zalophus californianus).</title>
        <authorList>
            <person name="Volokhov D.V."/>
            <person name="Zagorodnyaya T.A."/>
            <person name="Shen Z."/>
            <person name="Blom J."/>
            <person name="Furtak V.A."/>
            <person name="Eisenberg T."/>
            <person name="Fan P."/>
            <person name="Jeong K.C."/>
            <person name="Gao Y."/>
            <person name="Zhang S."/>
            <person name="Amselle M."/>
        </authorList>
    </citation>
    <scope>NUCLEOTIDE SEQUENCE [LARGE SCALE GENOMIC DNA]</scope>
    <source>
        <strain evidence="3">CSL7508-lung</strain>
    </source>
</reference>
<dbReference type="AlphaFoldDB" id="A0A934P9R1"/>
<dbReference type="Proteomes" id="UP000644875">
    <property type="component" value="Unassembled WGS sequence"/>
</dbReference>
<evidence type="ECO:0000313" key="2">
    <source>
        <dbReference type="EMBL" id="MBJ8349659.1"/>
    </source>
</evidence>
<evidence type="ECO:0000259" key="1">
    <source>
        <dbReference type="PROSITE" id="PS51186"/>
    </source>
</evidence>
<dbReference type="InterPro" id="IPR000182">
    <property type="entry name" value="GNAT_dom"/>
</dbReference>
<accession>A0A934P9R1</accession>
<keyword evidence="3" id="KW-1185">Reference proteome</keyword>
<dbReference type="RefSeq" id="WP_199567699.1">
    <property type="nucleotide sequence ID" value="NZ_JAENBP010000003.1"/>
</dbReference>